<dbReference type="RefSeq" id="WP_089967391.1">
    <property type="nucleotide sequence ID" value="NZ_FNJM01000002.1"/>
</dbReference>
<organism evidence="3 4">
    <name type="scientific">Clostridium gasigenes</name>
    <dbReference type="NCBI Taxonomy" id="94869"/>
    <lineage>
        <taxon>Bacteria</taxon>
        <taxon>Bacillati</taxon>
        <taxon>Bacillota</taxon>
        <taxon>Clostridia</taxon>
        <taxon>Eubacteriales</taxon>
        <taxon>Clostridiaceae</taxon>
        <taxon>Clostridium</taxon>
    </lineage>
</organism>
<feature type="region of interest" description="Disordered" evidence="1">
    <location>
        <begin position="22"/>
        <end position="96"/>
    </location>
</feature>
<evidence type="ECO:0000313" key="3">
    <source>
        <dbReference type="EMBL" id="SDP18619.1"/>
    </source>
</evidence>
<evidence type="ECO:0000256" key="1">
    <source>
        <dbReference type="SAM" id="MobiDB-lite"/>
    </source>
</evidence>
<evidence type="ECO:0008006" key="5">
    <source>
        <dbReference type="Google" id="ProtNLM"/>
    </source>
</evidence>
<protein>
    <recommendedName>
        <fullName evidence="5">Lipoprotein</fullName>
    </recommendedName>
</protein>
<evidence type="ECO:0000256" key="2">
    <source>
        <dbReference type="SAM" id="SignalP"/>
    </source>
</evidence>
<name>A0A1H0QPF4_9CLOT</name>
<keyword evidence="2" id="KW-0732">Signal</keyword>
<feature type="compositionally biased region" description="Polar residues" evidence="1">
    <location>
        <begin position="22"/>
        <end position="62"/>
    </location>
</feature>
<evidence type="ECO:0000313" key="4">
    <source>
        <dbReference type="Proteomes" id="UP000198597"/>
    </source>
</evidence>
<reference evidence="3 4" key="1">
    <citation type="submission" date="2016-10" db="EMBL/GenBank/DDBJ databases">
        <authorList>
            <person name="de Groot N.N."/>
        </authorList>
    </citation>
    <scope>NUCLEOTIDE SEQUENCE [LARGE SCALE GENOMIC DNA]</scope>
    <source>
        <strain evidence="3 4">DSM 12272</strain>
    </source>
</reference>
<dbReference type="AlphaFoldDB" id="A0A1H0QPF4"/>
<feature type="compositionally biased region" description="Basic and acidic residues" evidence="1">
    <location>
        <begin position="63"/>
        <end position="75"/>
    </location>
</feature>
<dbReference type="OrthoDB" id="1902227at2"/>
<proteinExistence type="predicted"/>
<dbReference type="PROSITE" id="PS51257">
    <property type="entry name" value="PROKAR_LIPOPROTEIN"/>
    <property type="match status" value="1"/>
</dbReference>
<dbReference type="EMBL" id="FNJM01000002">
    <property type="protein sequence ID" value="SDP18619.1"/>
    <property type="molecule type" value="Genomic_DNA"/>
</dbReference>
<dbReference type="Proteomes" id="UP000198597">
    <property type="component" value="Unassembled WGS sequence"/>
</dbReference>
<feature type="signal peptide" evidence="2">
    <location>
        <begin position="1"/>
        <end position="22"/>
    </location>
</feature>
<keyword evidence="4" id="KW-1185">Reference proteome</keyword>
<gene>
    <name evidence="3" type="ORF">SAMN04488529_102438</name>
</gene>
<sequence>MKKILLCLLFSTIFLTSCTLQDSQSTNKSSDNNTLTKEVTQNSNDSPKPKDTTTILDNANTSQDKEKEVSKDSSKEISPTETSGKNEGSKTNISPGVSKVKGKVQLYEDTFFDDRRFGENIPKNFCEVVISNLTEASFDFTVYEVTDAKNDDKKVIFLKNTAIFIDDGTKATFYGKTYTLNFIFPNNHGANSVVTDMKISGFEPLEGKTYCNNKIPVQEYYDLIKEAWQKEKDYIDSIDDPKVKQSVQTTFSAAIMESCGLLMKHPEESNAIDGSLRKVLAGD</sequence>
<accession>A0A1H0QPF4</accession>
<feature type="compositionally biased region" description="Polar residues" evidence="1">
    <location>
        <begin position="79"/>
        <end position="95"/>
    </location>
</feature>
<feature type="chain" id="PRO_5038676230" description="Lipoprotein" evidence="2">
    <location>
        <begin position="23"/>
        <end position="283"/>
    </location>
</feature>